<dbReference type="Proteomes" id="UP000001996">
    <property type="component" value="Unassembled WGS sequence"/>
</dbReference>
<dbReference type="EMBL" id="CH981528">
    <property type="protein sequence ID" value="EDK45579.1"/>
    <property type="molecule type" value="Genomic_DNA"/>
</dbReference>
<feature type="region of interest" description="Disordered" evidence="4">
    <location>
        <begin position="14"/>
        <end position="69"/>
    </location>
</feature>
<dbReference type="PROSITE" id="PS00036">
    <property type="entry name" value="BZIP_BASIC"/>
    <property type="match status" value="1"/>
</dbReference>
<dbReference type="CDD" id="cd14688">
    <property type="entry name" value="bZIP_YAP"/>
    <property type="match status" value="1"/>
</dbReference>
<dbReference type="Gene3D" id="1.10.238.100">
    <property type="entry name" value="YAP1 redox domain. Chain B"/>
    <property type="match status" value="1"/>
</dbReference>
<evidence type="ECO:0000256" key="2">
    <source>
        <dbReference type="ARBA" id="ARBA00023242"/>
    </source>
</evidence>
<feature type="compositionally biased region" description="Low complexity" evidence="4">
    <location>
        <begin position="85"/>
        <end position="103"/>
    </location>
</feature>
<dbReference type="VEuPathDB" id="FungiDB:LELG_03758"/>
<dbReference type="OrthoDB" id="4940293at2759"/>
<feature type="compositionally biased region" description="Polar residues" evidence="4">
    <location>
        <begin position="164"/>
        <end position="191"/>
    </location>
</feature>
<dbReference type="HOGENOM" id="CLU_052195_0_0_1"/>
<dbReference type="PANTHER" id="PTHR40621:SF8">
    <property type="entry name" value="AP-1-LIKE TRANSCRIPTION FACTOR YAP3"/>
    <property type="match status" value="1"/>
</dbReference>
<dbReference type="InParanoid" id="A5E2C1"/>
<dbReference type="GO" id="GO:0090575">
    <property type="term" value="C:RNA polymerase II transcription regulator complex"/>
    <property type="evidence" value="ECO:0007669"/>
    <property type="project" value="TreeGrafter"/>
</dbReference>
<dbReference type="InterPro" id="IPR004827">
    <property type="entry name" value="bZIP"/>
</dbReference>
<feature type="compositionally biased region" description="Low complexity" evidence="4">
    <location>
        <begin position="16"/>
        <end position="57"/>
    </location>
</feature>
<evidence type="ECO:0000313" key="6">
    <source>
        <dbReference type="EMBL" id="EDK45579.1"/>
    </source>
</evidence>
<dbReference type="SMART" id="SM00338">
    <property type="entry name" value="BRLZ"/>
    <property type="match status" value="1"/>
</dbReference>
<feature type="coiled-coil region" evidence="3">
    <location>
        <begin position="290"/>
        <end position="324"/>
    </location>
</feature>
<dbReference type="InterPro" id="IPR046347">
    <property type="entry name" value="bZIP_sf"/>
</dbReference>
<dbReference type="AlphaFoldDB" id="A5E2C1"/>
<comment type="subcellular location">
    <subcellularLocation>
        <location evidence="1">Nucleus</location>
    </subcellularLocation>
</comment>
<feature type="region of interest" description="Disordered" evidence="4">
    <location>
        <begin position="82"/>
        <end position="103"/>
    </location>
</feature>
<feature type="compositionally biased region" description="Low complexity" evidence="4">
    <location>
        <begin position="204"/>
        <end position="235"/>
    </location>
</feature>
<feature type="region of interest" description="Disordered" evidence="4">
    <location>
        <begin position="204"/>
        <end position="253"/>
    </location>
</feature>
<dbReference type="STRING" id="379508.A5E2C1"/>
<dbReference type="GO" id="GO:0000976">
    <property type="term" value="F:transcription cis-regulatory region binding"/>
    <property type="evidence" value="ECO:0007669"/>
    <property type="project" value="InterPro"/>
</dbReference>
<feature type="region of interest" description="Disordered" evidence="4">
    <location>
        <begin position="140"/>
        <end position="191"/>
    </location>
</feature>
<dbReference type="GeneID" id="5232019"/>
<evidence type="ECO:0000256" key="4">
    <source>
        <dbReference type="SAM" id="MobiDB-lite"/>
    </source>
</evidence>
<evidence type="ECO:0000256" key="1">
    <source>
        <dbReference type="ARBA" id="ARBA00004123"/>
    </source>
</evidence>
<name>A5E2C1_LODEL</name>
<keyword evidence="3" id="KW-0175">Coiled coil</keyword>
<feature type="region of interest" description="Disordered" evidence="4">
    <location>
        <begin position="355"/>
        <end position="376"/>
    </location>
</feature>
<evidence type="ECO:0000313" key="7">
    <source>
        <dbReference type="Proteomes" id="UP000001996"/>
    </source>
</evidence>
<dbReference type="KEGG" id="lel:PVL30_004584"/>
<evidence type="ECO:0000256" key="3">
    <source>
        <dbReference type="SAM" id="Coils"/>
    </source>
</evidence>
<dbReference type="PROSITE" id="PS50217">
    <property type="entry name" value="BZIP"/>
    <property type="match status" value="1"/>
</dbReference>
<dbReference type="PANTHER" id="PTHR40621">
    <property type="entry name" value="TRANSCRIPTION FACTOR KAPC-RELATED"/>
    <property type="match status" value="1"/>
</dbReference>
<organism evidence="6 7">
    <name type="scientific">Lodderomyces elongisporus (strain ATCC 11503 / CBS 2605 / JCM 1781 / NBRC 1676 / NRRL YB-4239)</name>
    <name type="common">Yeast</name>
    <name type="synonym">Saccharomyces elongisporus</name>
    <dbReference type="NCBI Taxonomy" id="379508"/>
    <lineage>
        <taxon>Eukaryota</taxon>
        <taxon>Fungi</taxon>
        <taxon>Dikarya</taxon>
        <taxon>Ascomycota</taxon>
        <taxon>Saccharomycotina</taxon>
        <taxon>Pichiomycetes</taxon>
        <taxon>Debaryomycetaceae</taxon>
        <taxon>Candida/Lodderomyces clade</taxon>
        <taxon>Lodderomyces</taxon>
    </lineage>
</organism>
<dbReference type="eggNOG" id="ENOG502S4CX">
    <property type="taxonomic scope" value="Eukaryota"/>
</dbReference>
<protein>
    <recommendedName>
        <fullName evidence="5">BZIP domain-containing protein</fullName>
    </recommendedName>
</protein>
<dbReference type="Gene3D" id="1.20.5.170">
    <property type="match status" value="1"/>
</dbReference>
<proteinExistence type="predicted"/>
<gene>
    <name evidence="6" type="ORF">LELG_03758</name>
</gene>
<sequence>MAFNANVALNFWPNEHQYPPYQHHHQQLQQQQQQQQQQLQHGHPGQPSSSSSVSIPSADGNNPQNYDDFNELNHRNVKLFNSQTQPQQHHQQQQQQQEPSQSEFDATFAQFGYPSVNQDFSSQQPDFDARESSLFDYQRDGQISFPHPTETNDQGYPIVDLGQFSASSDSSSPLNIGTNQNLLTPRLSENSGNYEVKAKKEPLQLHQELQESQSQPQSQLKQQQQQIQQQQQQQQRKPNIPASSSSQKSKKQLLDEQDAILIARDDSELTEEELQMKRKAQNRAAQRAFRERKEFKLKELEAKLLESEEERLKLREELEIIRKQNLSIFTENELLKYSDNPGAIMNHLASANHKQNYNYNDNDTNNNSNSNNSLNTNASQTNATTFHFPQNQAEFITQLTQGTSHFINTKTVDKVYDDTEGKKLLAIGAVWDYLQIKAEEANLDSNSIDFNEVMNRLKGHEKCHGYGPAYTLERVNQAIQESMEYMD</sequence>
<dbReference type="GO" id="GO:0001228">
    <property type="term" value="F:DNA-binding transcription activator activity, RNA polymerase II-specific"/>
    <property type="evidence" value="ECO:0007669"/>
    <property type="project" value="TreeGrafter"/>
</dbReference>
<keyword evidence="2" id="KW-0539">Nucleus</keyword>
<dbReference type="SUPFAM" id="SSF57959">
    <property type="entry name" value="Leucine zipper domain"/>
    <property type="match status" value="1"/>
</dbReference>
<accession>A5E2C1</accession>
<dbReference type="InterPro" id="IPR050936">
    <property type="entry name" value="AP-1-like"/>
</dbReference>
<keyword evidence="7" id="KW-1185">Reference proteome</keyword>
<reference evidence="6 7" key="1">
    <citation type="journal article" date="2009" name="Nature">
        <title>Evolution of pathogenicity and sexual reproduction in eight Candida genomes.</title>
        <authorList>
            <person name="Butler G."/>
            <person name="Rasmussen M.D."/>
            <person name="Lin M.F."/>
            <person name="Santos M.A."/>
            <person name="Sakthikumar S."/>
            <person name="Munro C.A."/>
            <person name="Rheinbay E."/>
            <person name="Grabherr M."/>
            <person name="Forche A."/>
            <person name="Reedy J.L."/>
            <person name="Agrafioti I."/>
            <person name="Arnaud M.B."/>
            <person name="Bates S."/>
            <person name="Brown A.J."/>
            <person name="Brunke S."/>
            <person name="Costanzo M.C."/>
            <person name="Fitzpatrick D.A."/>
            <person name="de Groot P.W."/>
            <person name="Harris D."/>
            <person name="Hoyer L.L."/>
            <person name="Hube B."/>
            <person name="Klis F.M."/>
            <person name="Kodira C."/>
            <person name="Lennard N."/>
            <person name="Logue M.E."/>
            <person name="Martin R."/>
            <person name="Neiman A.M."/>
            <person name="Nikolaou E."/>
            <person name="Quail M.A."/>
            <person name="Quinn J."/>
            <person name="Santos M.C."/>
            <person name="Schmitzberger F.F."/>
            <person name="Sherlock G."/>
            <person name="Shah P."/>
            <person name="Silverstein K.A."/>
            <person name="Skrzypek M.S."/>
            <person name="Soll D."/>
            <person name="Staggs R."/>
            <person name="Stansfield I."/>
            <person name="Stumpf M.P."/>
            <person name="Sudbery P.E."/>
            <person name="Srikantha T."/>
            <person name="Zeng Q."/>
            <person name="Berman J."/>
            <person name="Berriman M."/>
            <person name="Heitman J."/>
            <person name="Gow N.A."/>
            <person name="Lorenz M.C."/>
            <person name="Birren B.W."/>
            <person name="Kellis M."/>
            <person name="Cuomo C.A."/>
        </authorList>
    </citation>
    <scope>NUCLEOTIDE SEQUENCE [LARGE SCALE GENOMIC DNA]</scope>
    <source>
        <strain evidence="7">ATCC 11503 / BCRC 21390 / CBS 2605 / JCM 1781 / NBRC 1676 / NRRL YB-4239</strain>
    </source>
</reference>
<evidence type="ECO:0000259" key="5">
    <source>
        <dbReference type="PROSITE" id="PS50217"/>
    </source>
</evidence>
<feature type="domain" description="BZIP" evidence="5">
    <location>
        <begin position="272"/>
        <end position="324"/>
    </location>
</feature>